<organism evidence="2 3">
    <name type="scientific">Knipowitschia caucasica</name>
    <name type="common">Caucasian dwarf goby</name>
    <name type="synonym">Pomatoschistus caucasicus</name>
    <dbReference type="NCBI Taxonomy" id="637954"/>
    <lineage>
        <taxon>Eukaryota</taxon>
        <taxon>Metazoa</taxon>
        <taxon>Chordata</taxon>
        <taxon>Craniata</taxon>
        <taxon>Vertebrata</taxon>
        <taxon>Euteleostomi</taxon>
        <taxon>Actinopterygii</taxon>
        <taxon>Neopterygii</taxon>
        <taxon>Teleostei</taxon>
        <taxon>Neoteleostei</taxon>
        <taxon>Acanthomorphata</taxon>
        <taxon>Gobiaria</taxon>
        <taxon>Gobiiformes</taxon>
        <taxon>Gobioidei</taxon>
        <taxon>Gobiidae</taxon>
        <taxon>Gobiinae</taxon>
        <taxon>Knipowitschia</taxon>
    </lineage>
</organism>
<feature type="region of interest" description="Disordered" evidence="1">
    <location>
        <begin position="1"/>
        <end position="20"/>
    </location>
</feature>
<protein>
    <submittedName>
        <fullName evidence="2">Uncharacterized protein</fullName>
    </submittedName>
</protein>
<evidence type="ECO:0000313" key="3">
    <source>
        <dbReference type="Proteomes" id="UP001497482"/>
    </source>
</evidence>
<evidence type="ECO:0000256" key="1">
    <source>
        <dbReference type="SAM" id="MobiDB-lite"/>
    </source>
</evidence>
<accession>A0AAV2MPK0</accession>
<feature type="compositionally biased region" description="Polar residues" evidence="1">
    <location>
        <begin position="1"/>
        <end position="10"/>
    </location>
</feature>
<sequence>MAGEKSNLSRLSGGAENGSLPRWSVRCRLIYNEERQRKLWSLMSPGGPLRSSRRSSEVMRYYIFPKLLRLLAPQYHLQHYAAVIVLDTSHTRFPVSYEPLRLEKNYSPL</sequence>
<gene>
    <name evidence="2" type="ORF">KC01_LOCUS41380</name>
</gene>
<name>A0AAV2MPK0_KNICA</name>
<dbReference type="Proteomes" id="UP001497482">
    <property type="component" value="Chromosome 9"/>
</dbReference>
<evidence type="ECO:0000313" key="2">
    <source>
        <dbReference type="EMBL" id="CAL1615419.1"/>
    </source>
</evidence>
<reference evidence="2 3" key="1">
    <citation type="submission" date="2024-04" db="EMBL/GenBank/DDBJ databases">
        <authorList>
            <person name="Waldvogel A.-M."/>
            <person name="Schoenle A."/>
        </authorList>
    </citation>
    <scope>NUCLEOTIDE SEQUENCE [LARGE SCALE GENOMIC DNA]</scope>
</reference>
<dbReference type="AlphaFoldDB" id="A0AAV2MPK0"/>
<dbReference type="EMBL" id="OZ035831">
    <property type="protein sequence ID" value="CAL1615419.1"/>
    <property type="molecule type" value="Genomic_DNA"/>
</dbReference>
<proteinExistence type="predicted"/>
<keyword evidence="3" id="KW-1185">Reference proteome</keyword>